<dbReference type="OrthoDB" id="1920064at2759"/>
<evidence type="ECO:0000313" key="2">
    <source>
        <dbReference type="Proteomes" id="UP000825935"/>
    </source>
</evidence>
<dbReference type="EMBL" id="CM035420">
    <property type="protein sequence ID" value="KAH7404408.1"/>
    <property type="molecule type" value="Genomic_DNA"/>
</dbReference>
<gene>
    <name evidence="1" type="ORF">KP509_15G024300</name>
</gene>
<reference evidence="1" key="1">
    <citation type="submission" date="2021-08" db="EMBL/GenBank/DDBJ databases">
        <title>WGS assembly of Ceratopteris richardii.</title>
        <authorList>
            <person name="Marchant D.B."/>
            <person name="Chen G."/>
            <person name="Jenkins J."/>
            <person name="Shu S."/>
            <person name="Leebens-Mack J."/>
            <person name="Grimwood J."/>
            <person name="Schmutz J."/>
            <person name="Soltis P."/>
            <person name="Soltis D."/>
            <person name="Chen Z.-H."/>
        </authorList>
    </citation>
    <scope>NUCLEOTIDE SEQUENCE</scope>
    <source>
        <strain evidence="1">Whitten #5841</strain>
        <tissue evidence="1">Leaf</tissue>
    </source>
</reference>
<dbReference type="Proteomes" id="UP000825935">
    <property type="component" value="Chromosome 15"/>
</dbReference>
<dbReference type="AlphaFoldDB" id="A0A8T2T6I4"/>
<name>A0A8T2T6I4_CERRI</name>
<proteinExistence type="predicted"/>
<organism evidence="1 2">
    <name type="scientific">Ceratopteris richardii</name>
    <name type="common">Triangle waterfern</name>
    <dbReference type="NCBI Taxonomy" id="49495"/>
    <lineage>
        <taxon>Eukaryota</taxon>
        <taxon>Viridiplantae</taxon>
        <taxon>Streptophyta</taxon>
        <taxon>Embryophyta</taxon>
        <taxon>Tracheophyta</taxon>
        <taxon>Polypodiopsida</taxon>
        <taxon>Polypodiidae</taxon>
        <taxon>Polypodiales</taxon>
        <taxon>Pteridineae</taxon>
        <taxon>Pteridaceae</taxon>
        <taxon>Parkerioideae</taxon>
        <taxon>Ceratopteris</taxon>
    </lineage>
</organism>
<evidence type="ECO:0000313" key="1">
    <source>
        <dbReference type="EMBL" id="KAH7404408.1"/>
    </source>
</evidence>
<keyword evidence="2" id="KW-1185">Reference proteome</keyword>
<comment type="caution">
    <text evidence="1">The sequence shown here is derived from an EMBL/GenBank/DDBJ whole genome shotgun (WGS) entry which is preliminary data.</text>
</comment>
<sequence>MIGTQGGHSSWRESLLEIWQRLQVPKEKTRRYMPHFPYQGTSPFVSEPRDIREIPIGCKDEQLKSSQFHPHIFSDEDDFSMSRSNNTKPWSLASNMDLNGKYRSVDGP</sequence>
<protein>
    <submittedName>
        <fullName evidence="1">Uncharacterized protein</fullName>
    </submittedName>
</protein>
<accession>A0A8T2T6I4</accession>